<name>A0AAV8WZL2_9CUCU</name>
<accession>A0AAV8WZL2</accession>
<evidence type="ECO:0000313" key="3">
    <source>
        <dbReference type="Proteomes" id="UP001162156"/>
    </source>
</evidence>
<keyword evidence="3" id="KW-1185">Reference proteome</keyword>
<comment type="caution">
    <text evidence="2">The sequence shown here is derived from an EMBL/GenBank/DDBJ whole genome shotgun (WGS) entry which is preliminary data.</text>
</comment>
<dbReference type="Proteomes" id="UP001162156">
    <property type="component" value="Unassembled WGS sequence"/>
</dbReference>
<evidence type="ECO:0000256" key="1">
    <source>
        <dbReference type="SAM" id="MobiDB-lite"/>
    </source>
</evidence>
<organism evidence="2 3">
    <name type="scientific">Rhamnusium bicolor</name>
    <dbReference type="NCBI Taxonomy" id="1586634"/>
    <lineage>
        <taxon>Eukaryota</taxon>
        <taxon>Metazoa</taxon>
        <taxon>Ecdysozoa</taxon>
        <taxon>Arthropoda</taxon>
        <taxon>Hexapoda</taxon>
        <taxon>Insecta</taxon>
        <taxon>Pterygota</taxon>
        <taxon>Neoptera</taxon>
        <taxon>Endopterygota</taxon>
        <taxon>Coleoptera</taxon>
        <taxon>Polyphaga</taxon>
        <taxon>Cucujiformia</taxon>
        <taxon>Chrysomeloidea</taxon>
        <taxon>Cerambycidae</taxon>
        <taxon>Lepturinae</taxon>
        <taxon>Rhagiini</taxon>
        <taxon>Rhamnusium</taxon>
    </lineage>
</organism>
<sequence>MMDEGASYSKGGALQDGEPGGYGEEKEESAVEHDLGLSHLVEMEIRLNKGANVYYRSYRVSHAERQKVREKVQGLVDSDVQESNSDFASPGVKL</sequence>
<proteinExistence type="predicted"/>
<dbReference type="AlphaFoldDB" id="A0AAV8WZL2"/>
<reference evidence="2" key="1">
    <citation type="journal article" date="2023" name="Insect Mol. Biol.">
        <title>Genome sequencing provides insights into the evolution of gene families encoding plant cell wall-degrading enzymes in longhorned beetles.</title>
        <authorList>
            <person name="Shin N.R."/>
            <person name="Okamura Y."/>
            <person name="Kirsch R."/>
            <person name="Pauchet Y."/>
        </authorList>
    </citation>
    <scope>NUCLEOTIDE SEQUENCE</scope>
    <source>
        <strain evidence="2">RBIC_L_NR</strain>
    </source>
</reference>
<evidence type="ECO:0000313" key="2">
    <source>
        <dbReference type="EMBL" id="KAJ8931937.1"/>
    </source>
</evidence>
<feature type="region of interest" description="Disordered" evidence="1">
    <location>
        <begin position="1"/>
        <end position="31"/>
    </location>
</feature>
<protein>
    <submittedName>
        <fullName evidence="2">Uncharacterized protein</fullName>
    </submittedName>
</protein>
<dbReference type="EMBL" id="JANEYF010004199">
    <property type="protein sequence ID" value="KAJ8931937.1"/>
    <property type="molecule type" value="Genomic_DNA"/>
</dbReference>
<gene>
    <name evidence="2" type="ORF">NQ314_015109</name>
</gene>